<evidence type="ECO:0000313" key="2">
    <source>
        <dbReference type="Proteomes" id="UP001429984"/>
    </source>
</evidence>
<sequence length="185" mass="20499">MPDSSAVQNVPPGGVDQADALEAITEQDLRYLRACAGRLCLGDTISADDLLNEALGRTLAGDRAWRDDLPLRSQLVSTMKSVLHAWRKARKRNPEAQWHDAVDHLILEDGDGEMAETEPDYEVRLQTSLDEVDAFLAHDQGARDLMHAAMLGYAGEELEIVTGLTSNEIIAARKRIQRLLAKREN</sequence>
<evidence type="ECO:0008006" key="3">
    <source>
        <dbReference type="Google" id="ProtNLM"/>
    </source>
</evidence>
<evidence type="ECO:0000313" key="1">
    <source>
        <dbReference type="EMBL" id="MBF6022977.1"/>
    </source>
</evidence>
<accession>A0ABS0B3B9</accession>
<keyword evidence="2" id="KW-1185">Reference proteome</keyword>
<comment type="caution">
    <text evidence="1">The sequence shown here is derived from an EMBL/GenBank/DDBJ whole genome shotgun (WGS) entry which is preliminary data.</text>
</comment>
<protein>
    <recommendedName>
        <fullName evidence="3">Sigma-70 family RNA polymerase sigma factor</fullName>
    </recommendedName>
</protein>
<gene>
    <name evidence="1" type="ORF">IU514_02940</name>
</gene>
<dbReference type="RefSeq" id="WP_194929596.1">
    <property type="nucleotide sequence ID" value="NZ_JADLZT010000002.1"/>
</dbReference>
<dbReference type="EMBL" id="JADLZT010000002">
    <property type="protein sequence ID" value="MBF6022977.1"/>
    <property type="molecule type" value="Genomic_DNA"/>
</dbReference>
<proteinExistence type="predicted"/>
<name>A0ABS0B3B9_9GAMM</name>
<organism evidence="1 2">
    <name type="scientific">Lysobacter niastensis</name>
    <dbReference type="NCBI Taxonomy" id="380629"/>
    <lineage>
        <taxon>Bacteria</taxon>
        <taxon>Pseudomonadati</taxon>
        <taxon>Pseudomonadota</taxon>
        <taxon>Gammaproteobacteria</taxon>
        <taxon>Lysobacterales</taxon>
        <taxon>Lysobacteraceae</taxon>
        <taxon>Lysobacter</taxon>
    </lineage>
</organism>
<reference evidence="1 2" key="1">
    <citation type="submission" date="2020-11" db="EMBL/GenBank/DDBJ databases">
        <title>Draft Genome Sequence and Secondary Metabolite Biosynthetic Potential of the Lysobacter niastensis Type strain DSM 18481.</title>
        <authorList>
            <person name="Turrini P."/>
            <person name="Artuso I."/>
            <person name="Tescari M."/>
            <person name="Lugli G.A."/>
            <person name="Frangipani E."/>
            <person name="Ventura M."/>
            <person name="Visca P."/>
        </authorList>
    </citation>
    <scope>NUCLEOTIDE SEQUENCE [LARGE SCALE GENOMIC DNA]</scope>
    <source>
        <strain evidence="1 2">DSM 18481</strain>
    </source>
</reference>
<dbReference type="Proteomes" id="UP001429984">
    <property type="component" value="Unassembled WGS sequence"/>
</dbReference>